<name>A0ACB8RJC5_9AGAM</name>
<dbReference type="EMBL" id="MU275989">
    <property type="protein sequence ID" value="KAI0044269.1"/>
    <property type="molecule type" value="Genomic_DNA"/>
</dbReference>
<keyword evidence="2" id="KW-1185">Reference proteome</keyword>
<protein>
    <submittedName>
        <fullName evidence="1">Uncharacterized protein</fullName>
    </submittedName>
</protein>
<evidence type="ECO:0000313" key="2">
    <source>
        <dbReference type="Proteomes" id="UP000814033"/>
    </source>
</evidence>
<comment type="caution">
    <text evidence="1">The sequence shown here is derived from an EMBL/GenBank/DDBJ whole genome shotgun (WGS) entry which is preliminary data.</text>
</comment>
<accession>A0ACB8RJC5</accession>
<evidence type="ECO:0000313" key="1">
    <source>
        <dbReference type="EMBL" id="KAI0044269.1"/>
    </source>
</evidence>
<sequence>MCKPERLTFRISQDVKPHLQTQTNASIHRSTTLISQAMQASTERKMSTAEARQCTIPRNEPGGPRTHTCLRACGWMSFPIPLASNLALRRH</sequence>
<reference evidence="1" key="2">
    <citation type="journal article" date="2022" name="New Phytol.">
        <title>Evolutionary transition to the ectomycorrhizal habit in the genomes of a hyperdiverse lineage of mushroom-forming fungi.</title>
        <authorList>
            <person name="Looney B."/>
            <person name="Miyauchi S."/>
            <person name="Morin E."/>
            <person name="Drula E."/>
            <person name="Courty P.E."/>
            <person name="Kohler A."/>
            <person name="Kuo A."/>
            <person name="LaButti K."/>
            <person name="Pangilinan J."/>
            <person name="Lipzen A."/>
            <person name="Riley R."/>
            <person name="Andreopoulos W."/>
            <person name="He G."/>
            <person name="Johnson J."/>
            <person name="Nolan M."/>
            <person name="Tritt A."/>
            <person name="Barry K.W."/>
            <person name="Grigoriev I.V."/>
            <person name="Nagy L.G."/>
            <person name="Hibbett D."/>
            <person name="Henrissat B."/>
            <person name="Matheny P.B."/>
            <person name="Labbe J."/>
            <person name="Martin F.M."/>
        </authorList>
    </citation>
    <scope>NUCLEOTIDE SEQUENCE</scope>
    <source>
        <strain evidence="1">FP105234-sp</strain>
    </source>
</reference>
<proteinExistence type="predicted"/>
<organism evidence="1 2">
    <name type="scientific">Auriscalpium vulgare</name>
    <dbReference type="NCBI Taxonomy" id="40419"/>
    <lineage>
        <taxon>Eukaryota</taxon>
        <taxon>Fungi</taxon>
        <taxon>Dikarya</taxon>
        <taxon>Basidiomycota</taxon>
        <taxon>Agaricomycotina</taxon>
        <taxon>Agaricomycetes</taxon>
        <taxon>Russulales</taxon>
        <taxon>Auriscalpiaceae</taxon>
        <taxon>Auriscalpium</taxon>
    </lineage>
</organism>
<dbReference type="Proteomes" id="UP000814033">
    <property type="component" value="Unassembled WGS sequence"/>
</dbReference>
<gene>
    <name evidence="1" type="ORF">FA95DRAFT_294214</name>
</gene>
<reference evidence="1" key="1">
    <citation type="submission" date="2021-02" db="EMBL/GenBank/DDBJ databases">
        <authorList>
            <consortium name="DOE Joint Genome Institute"/>
            <person name="Ahrendt S."/>
            <person name="Looney B.P."/>
            <person name="Miyauchi S."/>
            <person name="Morin E."/>
            <person name="Drula E."/>
            <person name="Courty P.E."/>
            <person name="Chicoki N."/>
            <person name="Fauchery L."/>
            <person name="Kohler A."/>
            <person name="Kuo A."/>
            <person name="Labutti K."/>
            <person name="Pangilinan J."/>
            <person name="Lipzen A."/>
            <person name="Riley R."/>
            <person name="Andreopoulos W."/>
            <person name="He G."/>
            <person name="Johnson J."/>
            <person name="Barry K.W."/>
            <person name="Grigoriev I.V."/>
            <person name="Nagy L."/>
            <person name="Hibbett D."/>
            <person name="Henrissat B."/>
            <person name="Matheny P.B."/>
            <person name="Labbe J."/>
            <person name="Martin F."/>
        </authorList>
    </citation>
    <scope>NUCLEOTIDE SEQUENCE</scope>
    <source>
        <strain evidence="1">FP105234-sp</strain>
    </source>
</reference>